<evidence type="ECO:0000313" key="4">
    <source>
        <dbReference type="Proteomes" id="UP000318704"/>
    </source>
</evidence>
<evidence type="ECO:0000313" key="3">
    <source>
        <dbReference type="EMBL" id="QDT95391.1"/>
    </source>
</evidence>
<sequence length="157" mass="17352" precursor="true">MKWAILFAPLLLLLFGCQGQSNKGDVRMNQDEQAIRRWFDDWLKATIEGELELARSLIADDAIFLVPGAGQMDKESFAAAATATDPNTDFELDCSIQEIQIFGDHACLLSTITLKMTDKVTKSQSLMKGDALSVLKRQGDGWVVIRDANTMVPVKSD</sequence>
<reference evidence="3 4" key="1">
    <citation type="submission" date="2019-03" db="EMBL/GenBank/DDBJ databases">
        <title>Deep-cultivation of Planctomycetes and their phenomic and genomic characterization uncovers novel biology.</title>
        <authorList>
            <person name="Wiegand S."/>
            <person name="Jogler M."/>
            <person name="Boedeker C."/>
            <person name="Pinto D."/>
            <person name="Vollmers J."/>
            <person name="Rivas-Marin E."/>
            <person name="Kohn T."/>
            <person name="Peeters S.H."/>
            <person name="Heuer A."/>
            <person name="Rast P."/>
            <person name="Oberbeckmann S."/>
            <person name="Bunk B."/>
            <person name="Jeske O."/>
            <person name="Meyerdierks A."/>
            <person name="Storesund J.E."/>
            <person name="Kallscheuer N."/>
            <person name="Luecker S."/>
            <person name="Lage O.M."/>
            <person name="Pohl T."/>
            <person name="Merkel B.J."/>
            <person name="Hornburger P."/>
            <person name="Mueller R.-W."/>
            <person name="Bruemmer F."/>
            <person name="Labrenz M."/>
            <person name="Spormann A.M."/>
            <person name="Op den Camp H."/>
            <person name="Overmann J."/>
            <person name="Amann R."/>
            <person name="Jetten M.S.M."/>
            <person name="Mascher T."/>
            <person name="Medema M.H."/>
            <person name="Devos D.P."/>
            <person name="Kaster A.-K."/>
            <person name="Ovreas L."/>
            <person name="Rohde M."/>
            <person name="Galperin M.Y."/>
            <person name="Jogler C."/>
        </authorList>
    </citation>
    <scope>NUCLEOTIDE SEQUENCE [LARGE SCALE GENOMIC DNA]</scope>
    <source>
        <strain evidence="3 4">V144</strain>
    </source>
</reference>
<dbReference type="SUPFAM" id="SSF54427">
    <property type="entry name" value="NTF2-like"/>
    <property type="match status" value="1"/>
</dbReference>
<accession>A0A517VQU2</accession>
<keyword evidence="1" id="KW-0732">Signal</keyword>
<evidence type="ECO:0000256" key="1">
    <source>
        <dbReference type="SAM" id="SignalP"/>
    </source>
</evidence>
<feature type="domain" description="DUF4440" evidence="2">
    <location>
        <begin position="35"/>
        <end position="144"/>
    </location>
</feature>
<dbReference type="PROSITE" id="PS51257">
    <property type="entry name" value="PROKAR_LIPOPROTEIN"/>
    <property type="match status" value="1"/>
</dbReference>
<organism evidence="3 4">
    <name type="scientific">Gimesia aquarii</name>
    <dbReference type="NCBI Taxonomy" id="2527964"/>
    <lineage>
        <taxon>Bacteria</taxon>
        <taxon>Pseudomonadati</taxon>
        <taxon>Planctomycetota</taxon>
        <taxon>Planctomycetia</taxon>
        <taxon>Planctomycetales</taxon>
        <taxon>Planctomycetaceae</taxon>
        <taxon>Gimesia</taxon>
    </lineage>
</organism>
<feature type="chain" id="PRO_5022165904" description="DUF4440 domain-containing protein" evidence="1">
    <location>
        <begin position="24"/>
        <end position="157"/>
    </location>
</feature>
<dbReference type="KEGG" id="gaw:V144x_08330"/>
<dbReference type="Pfam" id="PF14534">
    <property type="entry name" value="DUF4440"/>
    <property type="match status" value="1"/>
</dbReference>
<dbReference type="Gene3D" id="3.10.450.50">
    <property type="match status" value="1"/>
</dbReference>
<gene>
    <name evidence="3" type="ORF">V144x_08330</name>
</gene>
<evidence type="ECO:0000259" key="2">
    <source>
        <dbReference type="Pfam" id="PF14534"/>
    </source>
</evidence>
<dbReference type="EMBL" id="CP037920">
    <property type="protein sequence ID" value="QDT95391.1"/>
    <property type="molecule type" value="Genomic_DNA"/>
</dbReference>
<dbReference type="NCBIfam" id="TIGR02246">
    <property type="entry name" value="SgcJ/EcaC family oxidoreductase"/>
    <property type="match status" value="1"/>
</dbReference>
<dbReference type="InterPro" id="IPR027843">
    <property type="entry name" value="DUF4440"/>
</dbReference>
<dbReference type="InterPro" id="IPR011944">
    <property type="entry name" value="Steroid_delta5-4_isomerase"/>
</dbReference>
<proteinExistence type="predicted"/>
<name>A0A517VQU2_9PLAN</name>
<dbReference type="InterPro" id="IPR032710">
    <property type="entry name" value="NTF2-like_dom_sf"/>
</dbReference>
<dbReference type="Proteomes" id="UP000318704">
    <property type="component" value="Chromosome"/>
</dbReference>
<feature type="signal peptide" evidence="1">
    <location>
        <begin position="1"/>
        <end position="23"/>
    </location>
</feature>
<protein>
    <recommendedName>
        <fullName evidence="2">DUF4440 domain-containing protein</fullName>
    </recommendedName>
</protein>
<dbReference type="AlphaFoldDB" id="A0A517VQU2"/>